<evidence type="ECO:0000259" key="2">
    <source>
        <dbReference type="Pfam" id="PF07728"/>
    </source>
</evidence>
<sequence>MLKKTRIDQFTEECKRLRSEMSLSYRNVSPSFEFSNTGRRGTKYFTITLVELLATLKDIRTNLSQYETAKDYVEGTMRDLFSRTITTDTINALSTVQTLPLFSLLNKVIYVANDLDSAFNEKRLNLNADLIENAILYIESQIPDNDAYLESISKVHTTTSSGGENIIYYGAPGVGKSYQIDQLCNHDNSIRTIFHPDSQYSDFTGCLKPKMSGTNVVYEFRPGPFTLAFIQASLAPEKMFYLVIEEINRASSAAVFGELFQLLDRSGSGESCYEVTLADPDMVAFINDKAPSALNGNNIKIPANLSLYATMNSSDQAVMPMDTAFKRRWKFEYVPIDFSECPHGDIDIPMDGQASLVTTWKNLAESINEILEGEDIPEDRLLGPWFLKESELDSLEASANALRGKLLLYLWDDVLRHGDKGLIFAEGIMSYGNLVKNLKSGDKVFSRQLENSLKSKQPPAPQLDDVENEQDQIIPEDN</sequence>
<name>A0A6M4MCZ9_9ALTE</name>
<feature type="domain" description="ATPase dynein-related AAA" evidence="2">
    <location>
        <begin position="166"/>
        <end position="328"/>
    </location>
</feature>
<dbReference type="OrthoDB" id="9781481at2"/>
<feature type="compositionally biased region" description="Acidic residues" evidence="1">
    <location>
        <begin position="464"/>
        <end position="478"/>
    </location>
</feature>
<proteinExistence type="predicted"/>
<dbReference type="PANTHER" id="PTHR37291:SF1">
    <property type="entry name" value="TYPE IV METHYL-DIRECTED RESTRICTION ENZYME ECOKMCRB SUBUNIT"/>
    <property type="match status" value="1"/>
</dbReference>
<evidence type="ECO:0000313" key="4">
    <source>
        <dbReference type="Proteomes" id="UP000219285"/>
    </source>
</evidence>
<dbReference type="GO" id="GO:0016887">
    <property type="term" value="F:ATP hydrolysis activity"/>
    <property type="evidence" value="ECO:0007669"/>
    <property type="project" value="InterPro"/>
</dbReference>
<evidence type="ECO:0000256" key="1">
    <source>
        <dbReference type="SAM" id="MobiDB-lite"/>
    </source>
</evidence>
<keyword evidence="4" id="KW-1185">Reference proteome</keyword>
<dbReference type="AlphaFoldDB" id="A0A6M4MCZ9"/>
<dbReference type="GO" id="GO:0005524">
    <property type="term" value="F:ATP binding"/>
    <property type="evidence" value="ECO:0007669"/>
    <property type="project" value="InterPro"/>
</dbReference>
<organism evidence="3 4">
    <name type="scientific">Alteromonas pelagimontana</name>
    <dbReference type="NCBI Taxonomy" id="1858656"/>
    <lineage>
        <taxon>Bacteria</taxon>
        <taxon>Pseudomonadati</taxon>
        <taxon>Pseudomonadota</taxon>
        <taxon>Gammaproteobacteria</taxon>
        <taxon>Alteromonadales</taxon>
        <taxon>Alteromonadaceae</taxon>
        <taxon>Alteromonas/Salinimonas group</taxon>
        <taxon>Alteromonas</taxon>
    </lineage>
</organism>
<gene>
    <name evidence="3" type="ORF">CA267_009860</name>
</gene>
<dbReference type="REBASE" id="386288">
    <property type="entry name" value="Ape512ORF9865P"/>
</dbReference>
<dbReference type="KEGG" id="apel:CA267_009860"/>
<dbReference type="InterPro" id="IPR052934">
    <property type="entry name" value="Methyl-DNA_Rec/Restrict_Enz"/>
</dbReference>
<protein>
    <submittedName>
        <fullName evidence="3">AAA domain-containing protein</fullName>
    </submittedName>
</protein>
<dbReference type="Proteomes" id="UP000219285">
    <property type="component" value="Chromosome"/>
</dbReference>
<dbReference type="Gene3D" id="3.40.50.300">
    <property type="entry name" value="P-loop containing nucleotide triphosphate hydrolases"/>
    <property type="match status" value="1"/>
</dbReference>
<dbReference type="Pfam" id="PF07728">
    <property type="entry name" value="AAA_5"/>
    <property type="match status" value="1"/>
</dbReference>
<feature type="region of interest" description="Disordered" evidence="1">
    <location>
        <begin position="451"/>
        <end position="478"/>
    </location>
</feature>
<dbReference type="EMBL" id="CP052766">
    <property type="protein sequence ID" value="QJR81061.1"/>
    <property type="molecule type" value="Genomic_DNA"/>
</dbReference>
<evidence type="ECO:0000313" key="3">
    <source>
        <dbReference type="EMBL" id="QJR81061.1"/>
    </source>
</evidence>
<dbReference type="InterPro" id="IPR011704">
    <property type="entry name" value="ATPase_dyneun-rel_AAA"/>
</dbReference>
<dbReference type="InterPro" id="IPR027417">
    <property type="entry name" value="P-loop_NTPase"/>
</dbReference>
<reference evidence="4" key="1">
    <citation type="submission" date="2014-12" db="EMBL/GenBank/DDBJ databases">
        <title>Complete genome sequence of a multi-drug resistant Klebsiella pneumoniae.</title>
        <authorList>
            <person name="Hua X."/>
            <person name="Chen Q."/>
            <person name="Li X."/>
            <person name="Feng Y."/>
            <person name="Ruan Z."/>
            <person name="Yu Y."/>
        </authorList>
    </citation>
    <scope>NUCLEOTIDE SEQUENCE [LARGE SCALE GENOMIC DNA]</scope>
    <source>
        <strain evidence="4">5.12</strain>
    </source>
</reference>
<dbReference type="SUPFAM" id="SSF52540">
    <property type="entry name" value="P-loop containing nucleoside triphosphate hydrolases"/>
    <property type="match status" value="1"/>
</dbReference>
<dbReference type="RefSeq" id="WP_083638229.1">
    <property type="nucleotide sequence ID" value="NZ_CP052766.1"/>
</dbReference>
<accession>A0A6M4MCZ9</accession>
<dbReference type="PANTHER" id="PTHR37291">
    <property type="entry name" value="5-METHYLCYTOSINE-SPECIFIC RESTRICTION ENZYME B"/>
    <property type="match status" value="1"/>
</dbReference>
<reference evidence="3 4" key="2">
    <citation type="submission" date="2020-04" db="EMBL/GenBank/DDBJ databases">
        <title>Complete genome sequence of Alteromonas pelagimontana 5.12T.</title>
        <authorList>
            <person name="Sinha R.K."/>
            <person name="Krishnan K.P."/>
            <person name="Kurian J.P."/>
        </authorList>
    </citation>
    <scope>NUCLEOTIDE SEQUENCE [LARGE SCALE GENOMIC DNA]</scope>
    <source>
        <strain evidence="3 4">5.12</strain>
    </source>
</reference>